<accession>A0A9W8Y941</accession>
<feature type="transmembrane region" description="Helical" evidence="2">
    <location>
        <begin position="177"/>
        <end position="197"/>
    </location>
</feature>
<evidence type="ECO:0000313" key="4">
    <source>
        <dbReference type="Proteomes" id="UP001140560"/>
    </source>
</evidence>
<evidence type="ECO:0000313" key="3">
    <source>
        <dbReference type="EMBL" id="KAJ4368890.1"/>
    </source>
</evidence>
<organism evidence="3 4">
    <name type="scientific">Neocucurbitaria cava</name>
    <dbReference type="NCBI Taxonomy" id="798079"/>
    <lineage>
        <taxon>Eukaryota</taxon>
        <taxon>Fungi</taxon>
        <taxon>Dikarya</taxon>
        <taxon>Ascomycota</taxon>
        <taxon>Pezizomycotina</taxon>
        <taxon>Dothideomycetes</taxon>
        <taxon>Pleosporomycetidae</taxon>
        <taxon>Pleosporales</taxon>
        <taxon>Pleosporineae</taxon>
        <taxon>Cucurbitariaceae</taxon>
        <taxon>Neocucurbitaria</taxon>
    </lineage>
</organism>
<reference evidence="3" key="1">
    <citation type="submission" date="2022-10" db="EMBL/GenBank/DDBJ databases">
        <title>Tapping the CABI collections for fungal endophytes: first genome assemblies for Collariella, Neodidymelliopsis, Ascochyta clinopodiicola, Didymella pomorum, Didymosphaeria variabile, Neocosmospora piperis and Neocucurbitaria cava.</title>
        <authorList>
            <person name="Hill R."/>
        </authorList>
    </citation>
    <scope>NUCLEOTIDE SEQUENCE</scope>
    <source>
        <strain evidence="3">IMI 356814</strain>
    </source>
</reference>
<dbReference type="OrthoDB" id="3177213at2759"/>
<keyword evidence="2" id="KW-1133">Transmembrane helix</keyword>
<dbReference type="PANTHER" id="PTHR42101">
    <property type="entry name" value="CHROMOSOME 16, WHOLE GENOME SHOTGUN SEQUENCE"/>
    <property type="match status" value="1"/>
</dbReference>
<comment type="caution">
    <text evidence="3">The sequence shown here is derived from an EMBL/GenBank/DDBJ whole genome shotgun (WGS) entry which is preliminary data.</text>
</comment>
<feature type="compositionally biased region" description="Polar residues" evidence="1">
    <location>
        <begin position="324"/>
        <end position="349"/>
    </location>
</feature>
<dbReference type="EMBL" id="JAPEUY010000010">
    <property type="protein sequence ID" value="KAJ4368890.1"/>
    <property type="molecule type" value="Genomic_DNA"/>
</dbReference>
<evidence type="ECO:0000256" key="1">
    <source>
        <dbReference type="SAM" id="MobiDB-lite"/>
    </source>
</evidence>
<name>A0A9W8Y941_9PLEO</name>
<keyword evidence="2" id="KW-0472">Membrane</keyword>
<feature type="compositionally biased region" description="Pro residues" evidence="1">
    <location>
        <begin position="354"/>
        <end position="366"/>
    </location>
</feature>
<sequence>MILGALYFDNFPHGHYGTIRQQFWSLLHFPLQLAIVGVVEGSQQLALARYVAKNAEKVSNSIIEYCQTENLDGQKLQDKLMSLLDYFELDSKLETAGYYDFVLDAIWNVGNTTGICSAENAASYNNENATWPDEIVAVDMGLSNGLYAGLGMKLPIDKLEEYTPLEVAVEGWRLVYLYYWSSFCLLIACLIIFLFLIRRHKADLFDFTSVITRFIVFGIGGAMMALMGNDVKLYNAISSPALLPICVFLLFLILVIDKLSSVWCNWRLKKSGQTYALEYEEHGHHEHHSSHGSGHGEIHESGPLHGHVAHDSISGLEDMRKSARWSTHSDTVPLASSTEYHSPGQQSYAMTPLMSPPLMSPDPVAPPHSHTPAPGGYMPVSSGQHYGA</sequence>
<dbReference type="AlphaFoldDB" id="A0A9W8Y941"/>
<feature type="transmembrane region" description="Helical" evidence="2">
    <location>
        <begin position="204"/>
        <end position="227"/>
    </location>
</feature>
<protein>
    <submittedName>
        <fullName evidence="3">Uncharacterized protein</fullName>
    </submittedName>
</protein>
<keyword evidence="4" id="KW-1185">Reference proteome</keyword>
<gene>
    <name evidence="3" type="ORF">N0V83_005972</name>
</gene>
<dbReference type="Proteomes" id="UP001140560">
    <property type="component" value="Unassembled WGS sequence"/>
</dbReference>
<keyword evidence="2" id="KW-0812">Transmembrane</keyword>
<feature type="transmembrane region" description="Helical" evidence="2">
    <location>
        <begin position="233"/>
        <end position="256"/>
    </location>
</feature>
<proteinExistence type="predicted"/>
<feature type="region of interest" description="Disordered" evidence="1">
    <location>
        <begin position="282"/>
        <end position="388"/>
    </location>
</feature>
<dbReference type="PANTHER" id="PTHR42101:SF1">
    <property type="entry name" value="LOW TEMPERATURE REQUIREMENT A"/>
    <property type="match status" value="1"/>
</dbReference>
<evidence type="ECO:0000256" key="2">
    <source>
        <dbReference type="SAM" id="Phobius"/>
    </source>
</evidence>